<dbReference type="AlphaFoldDB" id="K0T030"/>
<organism evidence="3 4">
    <name type="scientific">Thalassiosira oceanica</name>
    <name type="common">Marine diatom</name>
    <dbReference type="NCBI Taxonomy" id="159749"/>
    <lineage>
        <taxon>Eukaryota</taxon>
        <taxon>Sar</taxon>
        <taxon>Stramenopiles</taxon>
        <taxon>Ochrophyta</taxon>
        <taxon>Bacillariophyta</taxon>
        <taxon>Coscinodiscophyceae</taxon>
        <taxon>Thalassiosirophycidae</taxon>
        <taxon>Thalassiosirales</taxon>
        <taxon>Thalassiosiraceae</taxon>
        <taxon>Thalassiosira</taxon>
    </lineage>
</organism>
<sequence length="216" mass="23314">MHWPSSPDSTQGLPGVNTLRISRIRADPVCDCTDARNGTRDDEPECSPLAVMFCVLLALVDGLVRTRFVVSDEMRSRLRTDGRSEGGPQDVPGRTAHAHSDGVVLVDPLRRDEGGRQGAAAKVTAGTAMLIGFGMIAYALATLLMREAGGQLLLGFIGVFIFYQSWELWLKAKNDDLGNDPIFGRQCYQDGETSANATAATEMGTAAQQADEREII</sequence>
<keyword evidence="4" id="KW-1185">Reference proteome</keyword>
<comment type="caution">
    <text evidence="3">The sequence shown here is derived from an EMBL/GenBank/DDBJ whole genome shotgun (WGS) entry which is preliminary data.</text>
</comment>
<keyword evidence="2" id="KW-0812">Transmembrane</keyword>
<accession>K0T030</accession>
<name>K0T030_THAOC</name>
<reference evidence="3 4" key="1">
    <citation type="journal article" date="2012" name="Genome Biol.">
        <title>Genome and low-iron response of an oceanic diatom adapted to chronic iron limitation.</title>
        <authorList>
            <person name="Lommer M."/>
            <person name="Specht M."/>
            <person name="Roy A.S."/>
            <person name="Kraemer L."/>
            <person name="Andreson R."/>
            <person name="Gutowska M.A."/>
            <person name="Wolf J."/>
            <person name="Bergner S.V."/>
            <person name="Schilhabel M.B."/>
            <person name="Klostermeier U.C."/>
            <person name="Beiko R.G."/>
            <person name="Rosenstiel P."/>
            <person name="Hippler M."/>
            <person name="Laroche J."/>
        </authorList>
    </citation>
    <scope>NUCLEOTIDE SEQUENCE [LARGE SCALE GENOMIC DNA]</scope>
    <source>
        <strain evidence="3 4">CCMP1005</strain>
    </source>
</reference>
<protein>
    <submittedName>
        <fullName evidence="3">Uncharacterized protein</fullName>
    </submittedName>
</protein>
<evidence type="ECO:0000313" key="3">
    <source>
        <dbReference type="EMBL" id="EJK66626.1"/>
    </source>
</evidence>
<feature type="transmembrane region" description="Helical" evidence="2">
    <location>
        <begin position="119"/>
        <end position="140"/>
    </location>
</feature>
<feature type="transmembrane region" description="Helical" evidence="2">
    <location>
        <begin position="152"/>
        <end position="170"/>
    </location>
</feature>
<evidence type="ECO:0000256" key="2">
    <source>
        <dbReference type="SAM" id="Phobius"/>
    </source>
</evidence>
<feature type="transmembrane region" description="Helical" evidence="2">
    <location>
        <begin position="49"/>
        <end position="70"/>
    </location>
</feature>
<feature type="region of interest" description="Disordered" evidence="1">
    <location>
        <begin position="77"/>
        <end position="97"/>
    </location>
</feature>
<proteinExistence type="predicted"/>
<evidence type="ECO:0000256" key="1">
    <source>
        <dbReference type="SAM" id="MobiDB-lite"/>
    </source>
</evidence>
<keyword evidence="2" id="KW-0472">Membrane</keyword>
<dbReference type="EMBL" id="AGNL01014617">
    <property type="protein sequence ID" value="EJK66626.1"/>
    <property type="molecule type" value="Genomic_DNA"/>
</dbReference>
<gene>
    <name evidence="3" type="ORF">THAOC_12438</name>
</gene>
<dbReference type="Proteomes" id="UP000266841">
    <property type="component" value="Unassembled WGS sequence"/>
</dbReference>
<keyword evidence="2" id="KW-1133">Transmembrane helix</keyword>
<evidence type="ECO:0000313" key="4">
    <source>
        <dbReference type="Proteomes" id="UP000266841"/>
    </source>
</evidence>